<comment type="similarity">
    <text evidence="2">Belongs to the prokaryotic/mitochondrial release factor family.</text>
</comment>
<accession>A0A1F4VKB3</accession>
<evidence type="ECO:0000256" key="4">
    <source>
        <dbReference type="ARBA" id="ARBA00022917"/>
    </source>
</evidence>
<evidence type="ECO:0000259" key="6">
    <source>
        <dbReference type="PROSITE" id="PS00745"/>
    </source>
</evidence>
<evidence type="ECO:0000256" key="3">
    <source>
        <dbReference type="ARBA" id="ARBA00022481"/>
    </source>
</evidence>
<dbReference type="InterPro" id="IPR000352">
    <property type="entry name" value="Pep_chain_release_fac_I"/>
</dbReference>
<dbReference type="AlphaFoldDB" id="A0A1F4VKB3"/>
<evidence type="ECO:0000256" key="2">
    <source>
        <dbReference type="ARBA" id="ARBA00010835"/>
    </source>
</evidence>
<feature type="coiled-coil region" evidence="5">
    <location>
        <begin position="5"/>
        <end position="55"/>
    </location>
</feature>
<evidence type="ECO:0000313" key="7">
    <source>
        <dbReference type="EMBL" id="OGC57589.1"/>
    </source>
</evidence>
<gene>
    <name evidence="7" type="ORF">A3H26_03975</name>
</gene>
<evidence type="ECO:0000313" key="8">
    <source>
        <dbReference type="Proteomes" id="UP000177763"/>
    </source>
</evidence>
<dbReference type="Proteomes" id="UP000177763">
    <property type="component" value="Unassembled WGS sequence"/>
</dbReference>
<dbReference type="SUPFAM" id="SSF75620">
    <property type="entry name" value="Release factor"/>
    <property type="match status" value="1"/>
</dbReference>
<organism evidence="7 8">
    <name type="scientific">candidate division WWE3 bacterium RIFCSPLOWO2_12_FULL_36_10</name>
    <dbReference type="NCBI Taxonomy" id="1802630"/>
    <lineage>
        <taxon>Bacteria</taxon>
        <taxon>Katanobacteria</taxon>
    </lineage>
</organism>
<dbReference type="Pfam" id="PF00472">
    <property type="entry name" value="RF-1"/>
    <property type="match status" value="1"/>
</dbReference>
<dbReference type="InterPro" id="IPR050057">
    <property type="entry name" value="Prokaryotic/Mito_RF"/>
</dbReference>
<keyword evidence="3" id="KW-0488">Methylation</keyword>
<keyword evidence="5" id="KW-0175">Coiled coil</keyword>
<comment type="caution">
    <text evidence="7">The sequence shown here is derived from an EMBL/GenBank/DDBJ whole genome shotgun (WGS) entry which is preliminary data.</text>
</comment>
<dbReference type="SMART" id="SM00937">
    <property type="entry name" value="PCRF"/>
    <property type="match status" value="1"/>
</dbReference>
<reference evidence="7 8" key="1">
    <citation type="journal article" date="2016" name="Nat. Commun.">
        <title>Thousands of microbial genomes shed light on interconnected biogeochemical processes in an aquifer system.</title>
        <authorList>
            <person name="Anantharaman K."/>
            <person name="Brown C.T."/>
            <person name="Hug L.A."/>
            <person name="Sharon I."/>
            <person name="Castelle C.J."/>
            <person name="Probst A.J."/>
            <person name="Thomas B.C."/>
            <person name="Singh A."/>
            <person name="Wilkins M.J."/>
            <person name="Karaoz U."/>
            <person name="Brodie E.L."/>
            <person name="Williams K.H."/>
            <person name="Hubbard S.S."/>
            <person name="Banfield J.F."/>
        </authorList>
    </citation>
    <scope>NUCLEOTIDE SEQUENCE [LARGE SCALE GENOMIC DNA]</scope>
</reference>
<sequence length="319" mass="35737">MNGAKSQIENEIKLLEQKLLETQNSQQNESDSEMRKLIEEEVISLNSEINNLKEALESLPASEGKTYVKDDKNKNDGQISNEGAILEVRAGTGGMEAALFAGDLFRMYTRFAESQGYKFELLSLSEEELGGIKTAVLEIKAKNMYQLLKNESGVHRVQRIPVTESGGRIHTSTATVAVLPIVSKVEVEIKPEDIQMQFYRSGGHGGQNVNKVSTAVRLTHISTGLVVECQQERTQGKNREKAMELLRSRLFAIMQSQQVKSISDIRANQVGTGERSEKIRTYNFPQDRITDHRINKNFHNIPSILNGEISEMLKETSIL</sequence>
<dbReference type="Gene3D" id="3.30.160.20">
    <property type="match status" value="1"/>
</dbReference>
<dbReference type="InterPro" id="IPR045853">
    <property type="entry name" value="Pep_chain_release_fac_I_sf"/>
</dbReference>
<evidence type="ECO:0000256" key="1">
    <source>
        <dbReference type="ARBA" id="ARBA00002986"/>
    </source>
</evidence>
<dbReference type="Gene3D" id="3.30.70.1660">
    <property type="match status" value="1"/>
</dbReference>
<keyword evidence="4" id="KW-0648">Protein biosynthesis</keyword>
<protein>
    <submittedName>
        <fullName evidence="7">Peptide chain release factor 1</fullName>
    </submittedName>
</protein>
<dbReference type="EMBL" id="MEVN01000009">
    <property type="protein sequence ID" value="OGC57589.1"/>
    <property type="molecule type" value="Genomic_DNA"/>
</dbReference>
<comment type="function">
    <text evidence="1">Peptide chain release factor 1 directs the termination of translation in response to the peptide chain termination codons UAG and UAA.</text>
</comment>
<dbReference type="GO" id="GO:0003747">
    <property type="term" value="F:translation release factor activity"/>
    <property type="evidence" value="ECO:0007669"/>
    <property type="project" value="InterPro"/>
</dbReference>
<evidence type="ECO:0000256" key="5">
    <source>
        <dbReference type="SAM" id="Coils"/>
    </source>
</evidence>
<proteinExistence type="inferred from homology"/>
<dbReference type="PANTHER" id="PTHR43804">
    <property type="entry name" value="LD18447P"/>
    <property type="match status" value="1"/>
</dbReference>
<dbReference type="PROSITE" id="PS00745">
    <property type="entry name" value="RF_PROK_I"/>
    <property type="match status" value="1"/>
</dbReference>
<dbReference type="FunFam" id="3.30.70.1660:FF:000002">
    <property type="entry name" value="Peptide chain release factor 1"/>
    <property type="match status" value="1"/>
</dbReference>
<name>A0A1F4VKB3_UNCKA</name>
<dbReference type="FunFam" id="3.30.160.20:FF:000004">
    <property type="entry name" value="Peptide chain release factor 1"/>
    <property type="match status" value="1"/>
</dbReference>
<dbReference type="InterPro" id="IPR005139">
    <property type="entry name" value="PCRF"/>
</dbReference>
<dbReference type="PANTHER" id="PTHR43804:SF7">
    <property type="entry name" value="LD18447P"/>
    <property type="match status" value="1"/>
</dbReference>
<dbReference type="GO" id="GO:0005737">
    <property type="term" value="C:cytoplasm"/>
    <property type="evidence" value="ECO:0007669"/>
    <property type="project" value="UniProtKB-ARBA"/>
</dbReference>
<feature type="domain" description="Prokaryotic-type class I peptide chain release factors" evidence="6">
    <location>
        <begin position="200"/>
        <end position="216"/>
    </location>
</feature>
<dbReference type="Pfam" id="PF03462">
    <property type="entry name" value="PCRF"/>
    <property type="match status" value="1"/>
</dbReference>
<dbReference type="STRING" id="1802630.A3H26_03975"/>